<proteinExistence type="predicted"/>
<evidence type="ECO:0000259" key="2">
    <source>
        <dbReference type="Pfam" id="PF13304"/>
    </source>
</evidence>
<dbReference type="GO" id="GO:0005524">
    <property type="term" value="F:ATP binding"/>
    <property type="evidence" value="ECO:0007669"/>
    <property type="project" value="InterPro"/>
</dbReference>
<dbReference type="GO" id="GO:0016887">
    <property type="term" value="F:ATP hydrolysis activity"/>
    <property type="evidence" value="ECO:0007669"/>
    <property type="project" value="InterPro"/>
</dbReference>
<dbReference type="Gene3D" id="3.40.50.300">
    <property type="entry name" value="P-loop containing nucleotide triphosphate hydrolases"/>
    <property type="match status" value="1"/>
</dbReference>
<protein>
    <recommendedName>
        <fullName evidence="2">ATPase AAA-type core domain-containing protein</fullName>
    </recommendedName>
</protein>
<dbReference type="EMBL" id="RAVZ01000632">
    <property type="protein sequence ID" value="RKG67745.1"/>
    <property type="molecule type" value="Genomic_DNA"/>
</dbReference>
<feature type="compositionally biased region" description="Polar residues" evidence="1">
    <location>
        <begin position="15"/>
        <end position="24"/>
    </location>
</feature>
<accession>A0A3A8HAJ4</accession>
<organism evidence="3 4">
    <name type="scientific">Corallococcus terminator</name>
    <dbReference type="NCBI Taxonomy" id="2316733"/>
    <lineage>
        <taxon>Bacteria</taxon>
        <taxon>Pseudomonadati</taxon>
        <taxon>Myxococcota</taxon>
        <taxon>Myxococcia</taxon>
        <taxon>Myxococcales</taxon>
        <taxon>Cystobacterineae</taxon>
        <taxon>Myxococcaceae</taxon>
        <taxon>Corallococcus</taxon>
    </lineage>
</organism>
<evidence type="ECO:0000256" key="1">
    <source>
        <dbReference type="SAM" id="MobiDB-lite"/>
    </source>
</evidence>
<feature type="region of interest" description="Disordered" evidence="1">
    <location>
        <begin position="1"/>
        <end position="24"/>
    </location>
</feature>
<comment type="caution">
    <text evidence="3">The sequence shown here is derived from an EMBL/GenBank/DDBJ whole genome shotgun (WGS) entry which is preliminary data.</text>
</comment>
<name>A0A3A8HAJ4_9BACT</name>
<keyword evidence="4" id="KW-1185">Reference proteome</keyword>
<dbReference type="SUPFAM" id="SSF52540">
    <property type="entry name" value="P-loop containing nucleoside triphosphate hydrolases"/>
    <property type="match status" value="1"/>
</dbReference>
<gene>
    <name evidence="3" type="ORF">D7V88_40970</name>
</gene>
<dbReference type="AlphaFoldDB" id="A0A3A8HAJ4"/>
<dbReference type="Pfam" id="PF13304">
    <property type="entry name" value="AAA_21"/>
    <property type="match status" value="1"/>
</dbReference>
<reference evidence="4" key="1">
    <citation type="submission" date="2018-09" db="EMBL/GenBank/DDBJ databases">
        <authorList>
            <person name="Livingstone P.G."/>
            <person name="Whitworth D.E."/>
        </authorList>
    </citation>
    <scope>NUCLEOTIDE SEQUENCE [LARGE SCALE GENOMIC DNA]</scope>
    <source>
        <strain evidence="4">CA054A</strain>
    </source>
</reference>
<dbReference type="InterPro" id="IPR003959">
    <property type="entry name" value="ATPase_AAA_core"/>
</dbReference>
<evidence type="ECO:0000313" key="3">
    <source>
        <dbReference type="EMBL" id="RKG67745.1"/>
    </source>
</evidence>
<dbReference type="Proteomes" id="UP000268094">
    <property type="component" value="Unassembled WGS sequence"/>
</dbReference>
<feature type="domain" description="ATPase AAA-type core" evidence="2">
    <location>
        <begin position="44"/>
        <end position="103"/>
    </location>
</feature>
<dbReference type="InterPro" id="IPR027417">
    <property type="entry name" value="P-loop_NTPase"/>
</dbReference>
<evidence type="ECO:0000313" key="4">
    <source>
        <dbReference type="Proteomes" id="UP000268094"/>
    </source>
</evidence>
<dbReference type="OrthoDB" id="3322489at2"/>
<sequence>MGHVVSASAPARALDTSSPGTSQARTGLHAPILAIGPLTPNPHGSGTQCLVALAQALEVATGGLLLLDELGAGIHHSLFKDVWQLLVETALQRDLQIIATTHSRDCLTALGDFYRGRPELHDTLSVHRLDRSLSKSIRYSADDLRIIVEQRMEIR</sequence>